<protein>
    <submittedName>
        <fullName evidence="2">Uncharacterized protein</fullName>
    </submittedName>
</protein>
<name>A0ABN3CRN9_9ACTN</name>
<proteinExistence type="predicted"/>
<feature type="region of interest" description="Disordered" evidence="1">
    <location>
        <begin position="1"/>
        <end position="57"/>
    </location>
</feature>
<sequence length="57" mass="6421">MAAMPDTPRRPRIQWQDDTEYLKNRERPLSGALRPAAEPAADPAPRPEPGRGTREAR</sequence>
<organism evidence="2 3">
    <name type="scientific">Nonomuraea monospora</name>
    <dbReference type="NCBI Taxonomy" id="568818"/>
    <lineage>
        <taxon>Bacteria</taxon>
        <taxon>Bacillati</taxon>
        <taxon>Actinomycetota</taxon>
        <taxon>Actinomycetes</taxon>
        <taxon>Streptosporangiales</taxon>
        <taxon>Streptosporangiaceae</taxon>
        <taxon>Nonomuraea</taxon>
    </lineage>
</organism>
<accession>A0ABN3CRN9</accession>
<comment type="caution">
    <text evidence="2">The sequence shown here is derived from an EMBL/GenBank/DDBJ whole genome shotgun (WGS) entry which is preliminary data.</text>
</comment>
<feature type="compositionally biased region" description="Low complexity" evidence="1">
    <location>
        <begin position="31"/>
        <end position="41"/>
    </location>
</feature>
<keyword evidence="3" id="KW-1185">Reference proteome</keyword>
<evidence type="ECO:0000313" key="2">
    <source>
        <dbReference type="EMBL" id="GAA2212100.1"/>
    </source>
</evidence>
<gene>
    <name evidence="2" type="ORF">GCM10009850_075620</name>
</gene>
<dbReference type="Proteomes" id="UP001499843">
    <property type="component" value="Unassembled WGS sequence"/>
</dbReference>
<reference evidence="2 3" key="1">
    <citation type="journal article" date="2019" name="Int. J. Syst. Evol. Microbiol.">
        <title>The Global Catalogue of Microorganisms (GCM) 10K type strain sequencing project: providing services to taxonomists for standard genome sequencing and annotation.</title>
        <authorList>
            <consortium name="The Broad Institute Genomics Platform"/>
            <consortium name="The Broad Institute Genome Sequencing Center for Infectious Disease"/>
            <person name="Wu L."/>
            <person name="Ma J."/>
        </authorList>
    </citation>
    <scope>NUCLEOTIDE SEQUENCE [LARGE SCALE GENOMIC DNA]</scope>
    <source>
        <strain evidence="2 3">JCM 16114</strain>
    </source>
</reference>
<dbReference type="EMBL" id="BAAAQX010000024">
    <property type="protein sequence ID" value="GAA2212100.1"/>
    <property type="molecule type" value="Genomic_DNA"/>
</dbReference>
<evidence type="ECO:0000256" key="1">
    <source>
        <dbReference type="SAM" id="MobiDB-lite"/>
    </source>
</evidence>
<evidence type="ECO:0000313" key="3">
    <source>
        <dbReference type="Proteomes" id="UP001499843"/>
    </source>
</evidence>
<feature type="compositionally biased region" description="Basic and acidic residues" evidence="1">
    <location>
        <begin position="48"/>
        <end position="57"/>
    </location>
</feature>